<dbReference type="EMBL" id="JAMZIH010005375">
    <property type="protein sequence ID" value="KAJ1675295.1"/>
    <property type="molecule type" value="Genomic_DNA"/>
</dbReference>
<comment type="caution">
    <text evidence="1">The sequence shown here is derived from an EMBL/GenBank/DDBJ whole genome shotgun (WGS) entry which is preliminary data.</text>
</comment>
<organism evidence="1 2">
    <name type="scientific">Spiromyces aspiralis</name>
    <dbReference type="NCBI Taxonomy" id="68401"/>
    <lineage>
        <taxon>Eukaryota</taxon>
        <taxon>Fungi</taxon>
        <taxon>Fungi incertae sedis</taxon>
        <taxon>Zoopagomycota</taxon>
        <taxon>Kickxellomycotina</taxon>
        <taxon>Kickxellomycetes</taxon>
        <taxon>Kickxellales</taxon>
        <taxon>Kickxellaceae</taxon>
        <taxon>Spiromyces</taxon>
    </lineage>
</organism>
<accession>A0ACC1HIU2</accession>
<reference evidence="1" key="1">
    <citation type="submission" date="2022-06" db="EMBL/GenBank/DDBJ databases">
        <title>Phylogenomic reconstructions and comparative analyses of Kickxellomycotina fungi.</title>
        <authorList>
            <person name="Reynolds N.K."/>
            <person name="Stajich J.E."/>
            <person name="Barry K."/>
            <person name="Grigoriev I.V."/>
            <person name="Crous P."/>
            <person name="Smith M.E."/>
        </authorList>
    </citation>
    <scope>NUCLEOTIDE SEQUENCE</scope>
    <source>
        <strain evidence="1">RSA 2271</strain>
    </source>
</reference>
<evidence type="ECO:0000313" key="1">
    <source>
        <dbReference type="EMBL" id="KAJ1675295.1"/>
    </source>
</evidence>
<sequence length="311" mass="35127">MSAPRPWGINSTADIQRFDQATLDFIRHQLSLPPSKLPDLGIPQHKYKVPEDRIVEAAVLVPLCIVDNKPSLLFEERSRNLNRHCGEVCFPGGKVDPEDTSLIAAALRETEEEVGIPASTVSVLGQLPPVPGAALTMRVHPFVALVHTSPPTRADDYGHPEEQSLELSKLRCNHSEVHRAFALPLTHFYDKSKQRLMRFRDTSLMIPAFATDKPDLEVWGLTALIIRQLLLRLDHHEPKTIKRVCRAKIEWEYQGWKARCEAQINREEGSRISPEARRRRMRMEQSGAAAGDGPWADGIPERVRTIRGREA</sequence>
<dbReference type="Proteomes" id="UP001145114">
    <property type="component" value="Unassembled WGS sequence"/>
</dbReference>
<keyword evidence="2" id="KW-1185">Reference proteome</keyword>
<proteinExistence type="predicted"/>
<protein>
    <submittedName>
        <fullName evidence="1">Uncharacterized protein</fullName>
    </submittedName>
</protein>
<evidence type="ECO:0000313" key="2">
    <source>
        <dbReference type="Proteomes" id="UP001145114"/>
    </source>
</evidence>
<feature type="non-terminal residue" evidence="1">
    <location>
        <position position="311"/>
    </location>
</feature>
<gene>
    <name evidence="1" type="ORF">EV182_001541</name>
</gene>
<name>A0ACC1HIU2_9FUNG</name>